<accession>A0A1J7IAF0</accession>
<dbReference type="STRING" id="1408157.A0A1J7IAF0"/>
<dbReference type="EMBL" id="KV875103">
    <property type="protein sequence ID" value="OIW24429.1"/>
    <property type="molecule type" value="Genomic_DNA"/>
</dbReference>
<proteinExistence type="predicted"/>
<feature type="region of interest" description="Disordered" evidence="1">
    <location>
        <begin position="169"/>
        <end position="188"/>
    </location>
</feature>
<protein>
    <submittedName>
        <fullName evidence="3">Uncharacterized protein</fullName>
    </submittedName>
</protein>
<feature type="signal peptide" evidence="2">
    <location>
        <begin position="1"/>
        <end position="23"/>
    </location>
</feature>
<dbReference type="Proteomes" id="UP000182658">
    <property type="component" value="Unassembled WGS sequence"/>
</dbReference>
<evidence type="ECO:0000256" key="1">
    <source>
        <dbReference type="SAM" id="MobiDB-lite"/>
    </source>
</evidence>
<organism evidence="3 4">
    <name type="scientific">Coniochaeta ligniaria NRRL 30616</name>
    <dbReference type="NCBI Taxonomy" id="1408157"/>
    <lineage>
        <taxon>Eukaryota</taxon>
        <taxon>Fungi</taxon>
        <taxon>Dikarya</taxon>
        <taxon>Ascomycota</taxon>
        <taxon>Pezizomycotina</taxon>
        <taxon>Sordariomycetes</taxon>
        <taxon>Sordariomycetidae</taxon>
        <taxon>Coniochaetales</taxon>
        <taxon>Coniochaetaceae</taxon>
        <taxon>Coniochaeta</taxon>
    </lineage>
</organism>
<dbReference type="AlphaFoldDB" id="A0A1J7IAF0"/>
<keyword evidence="4" id="KW-1185">Reference proteome</keyword>
<gene>
    <name evidence="3" type="ORF">CONLIGDRAFT_691749</name>
</gene>
<reference evidence="3 4" key="1">
    <citation type="submission" date="2016-10" db="EMBL/GenBank/DDBJ databases">
        <title>Draft genome sequence of Coniochaeta ligniaria NRRL30616, a lignocellulolytic fungus for bioabatement of inhibitors in plant biomass hydrolysates.</title>
        <authorList>
            <consortium name="DOE Joint Genome Institute"/>
            <person name="Jimenez D.J."/>
            <person name="Hector R.E."/>
            <person name="Riley R."/>
            <person name="Sun H."/>
            <person name="Grigoriev I.V."/>
            <person name="Van Elsas J.D."/>
            <person name="Nichols N.N."/>
        </authorList>
    </citation>
    <scope>NUCLEOTIDE SEQUENCE [LARGE SCALE GENOMIC DNA]</scope>
    <source>
        <strain evidence="3 4">NRRL 30616</strain>
    </source>
</reference>
<name>A0A1J7IAF0_9PEZI</name>
<feature type="chain" id="PRO_5012769225" evidence="2">
    <location>
        <begin position="24"/>
        <end position="188"/>
    </location>
</feature>
<dbReference type="InParanoid" id="A0A1J7IAF0"/>
<evidence type="ECO:0000256" key="2">
    <source>
        <dbReference type="SAM" id="SignalP"/>
    </source>
</evidence>
<evidence type="ECO:0000313" key="3">
    <source>
        <dbReference type="EMBL" id="OIW24429.1"/>
    </source>
</evidence>
<sequence length="188" mass="19656">MLFTKPSSVLLLQATAFFSGLTALSRPPCASNDDLLLILRSADACVSFCSAFLGVPVLTCNSCGYRDWDELCHAIEVTTEIDGTVTVTIPKQTTTVASVRRAAKRTLAYPAWLPTTYLAQRVSSACVCLSVPVSVATSTEAATLTASVIATEVTTSTLHSTISTTTSTNALASSTETSTTETSTTIAT</sequence>
<evidence type="ECO:0000313" key="4">
    <source>
        <dbReference type="Proteomes" id="UP000182658"/>
    </source>
</evidence>
<keyword evidence="2" id="KW-0732">Signal</keyword>
<dbReference type="OrthoDB" id="4584900at2759"/>